<reference evidence="2 3" key="1">
    <citation type="submission" date="2023-11" db="EMBL/GenBank/DDBJ databases">
        <title>Halocaridina rubra genome assembly.</title>
        <authorList>
            <person name="Smith C."/>
        </authorList>
    </citation>
    <scope>NUCLEOTIDE SEQUENCE [LARGE SCALE GENOMIC DNA]</scope>
    <source>
        <strain evidence="2">EP-1</strain>
        <tissue evidence="2">Whole</tissue>
    </source>
</reference>
<gene>
    <name evidence="2" type="ORF">SK128_017438</name>
</gene>
<feature type="compositionally biased region" description="Low complexity" evidence="1">
    <location>
        <begin position="31"/>
        <end position="40"/>
    </location>
</feature>
<name>A0AAN9FU53_HALRR</name>
<protein>
    <submittedName>
        <fullName evidence="2">Uncharacterized protein</fullName>
    </submittedName>
</protein>
<feature type="region of interest" description="Disordered" evidence="1">
    <location>
        <begin position="12"/>
        <end position="165"/>
    </location>
</feature>
<evidence type="ECO:0000256" key="1">
    <source>
        <dbReference type="SAM" id="MobiDB-lite"/>
    </source>
</evidence>
<evidence type="ECO:0000313" key="2">
    <source>
        <dbReference type="EMBL" id="KAK7086569.1"/>
    </source>
</evidence>
<feature type="compositionally biased region" description="Low complexity" evidence="1">
    <location>
        <begin position="130"/>
        <end position="148"/>
    </location>
</feature>
<dbReference type="Proteomes" id="UP001381693">
    <property type="component" value="Unassembled WGS sequence"/>
</dbReference>
<keyword evidence="3" id="KW-1185">Reference proteome</keyword>
<dbReference type="EMBL" id="JAXCGZ010000147">
    <property type="protein sequence ID" value="KAK7086569.1"/>
    <property type="molecule type" value="Genomic_DNA"/>
</dbReference>
<proteinExistence type="predicted"/>
<comment type="caution">
    <text evidence="2">The sequence shown here is derived from an EMBL/GenBank/DDBJ whole genome shotgun (WGS) entry which is preliminary data.</text>
</comment>
<organism evidence="2 3">
    <name type="scientific">Halocaridina rubra</name>
    <name type="common">Hawaiian red shrimp</name>
    <dbReference type="NCBI Taxonomy" id="373956"/>
    <lineage>
        <taxon>Eukaryota</taxon>
        <taxon>Metazoa</taxon>
        <taxon>Ecdysozoa</taxon>
        <taxon>Arthropoda</taxon>
        <taxon>Crustacea</taxon>
        <taxon>Multicrustacea</taxon>
        <taxon>Malacostraca</taxon>
        <taxon>Eumalacostraca</taxon>
        <taxon>Eucarida</taxon>
        <taxon>Decapoda</taxon>
        <taxon>Pleocyemata</taxon>
        <taxon>Caridea</taxon>
        <taxon>Atyoidea</taxon>
        <taxon>Atyidae</taxon>
        <taxon>Halocaridina</taxon>
    </lineage>
</organism>
<dbReference type="AlphaFoldDB" id="A0AAN9FU53"/>
<feature type="compositionally biased region" description="Polar residues" evidence="1">
    <location>
        <begin position="84"/>
        <end position="94"/>
    </location>
</feature>
<evidence type="ECO:0000313" key="3">
    <source>
        <dbReference type="Proteomes" id="UP001381693"/>
    </source>
</evidence>
<accession>A0AAN9FU53</accession>
<sequence>MLRYHQGELRFNPCTNCEENTDNQRPDDTTETPTTTTRRPFPGLLGHRRPFLPPRRPIVRPDESTSRRPFQPFRPTGDRPIRPFTSTSPATTDENVPEDEVSAENTPNIPFATRKHPSTRPAFIPPRRPTPTTKETTSTSTTTTTTTRKPPPLTTTPRPTISDDTKNFLLQDVPGLLKPQNTPPVRFTQIGTAPKPIIPFKLSTALPEIPAAVRDQFPLNTDPVLASGLFKLSGCNIYGRMYDIGDSIKELSATCKECRCTPLGVQCLPKC</sequence>